<dbReference type="Proteomes" id="UP000314294">
    <property type="component" value="Unassembled WGS sequence"/>
</dbReference>
<evidence type="ECO:0000256" key="1">
    <source>
        <dbReference type="SAM" id="MobiDB-lite"/>
    </source>
</evidence>
<dbReference type="EMBL" id="SRLO01000329">
    <property type="protein sequence ID" value="TNN60748.1"/>
    <property type="molecule type" value="Genomic_DNA"/>
</dbReference>
<name>A0A4Z2H4H1_9TELE</name>
<sequence length="113" mass="12824">MEDVDIEAFPDVIRCVCGGSEVRGQDYLPRQTTPSPLYPSRQVQVLSPAETLKQVENSEHPPFALLHRSISETQREGITYTVHMEKSTDNQSSHAVPWKPSKQRHSPLPWFPS</sequence>
<dbReference type="AlphaFoldDB" id="A0A4Z2H4H1"/>
<comment type="caution">
    <text evidence="2">The sequence shown here is derived from an EMBL/GenBank/DDBJ whole genome shotgun (WGS) entry which is preliminary data.</text>
</comment>
<accession>A0A4Z2H4H1</accession>
<protein>
    <submittedName>
        <fullName evidence="2">Uncharacterized protein</fullName>
    </submittedName>
</protein>
<feature type="region of interest" description="Disordered" evidence="1">
    <location>
        <begin position="85"/>
        <end position="113"/>
    </location>
</feature>
<evidence type="ECO:0000313" key="3">
    <source>
        <dbReference type="Proteomes" id="UP000314294"/>
    </source>
</evidence>
<reference evidence="2 3" key="1">
    <citation type="submission" date="2019-03" db="EMBL/GenBank/DDBJ databases">
        <title>First draft genome of Liparis tanakae, snailfish: a comprehensive survey of snailfish specific genes.</title>
        <authorList>
            <person name="Kim W."/>
            <person name="Song I."/>
            <person name="Jeong J.-H."/>
            <person name="Kim D."/>
            <person name="Kim S."/>
            <person name="Ryu S."/>
            <person name="Song J.Y."/>
            <person name="Lee S.K."/>
        </authorList>
    </citation>
    <scope>NUCLEOTIDE SEQUENCE [LARGE SCALE GENOMIC DNA]</scope>
    <source>
        <tissue evidence="2">Muscle</tissue>
    </source>
</reference>
<gene>
    <name evidence="2" type="ORF">EYF80_029092</name>
</gene>
<evidence type="ECO:0000313" key="2">
    <source>
        <dbReference type="EMBL" id="TNN60748.1"/>
    </source>
</evidence>
<organism evidence="2 3">
    <name type="scientific">Liparis tanakae</name>
    <name type="common">Tanaka's snailfish</name>
    <dbReference type="NCBI Taxonomy" id="230148"/>
    <lineage>
        <taxon>Eukaryota</taxon>
        <taxon>Metazoa</taxon>
        <taxon>Chordata</taxon>
        <taxon>Craniata</taxon>
        <taxon>Vertebrata</taxon>
        <taxon>Euteleostomi</taxon>
        <taxon>Actinopterygii</taxon>
        <taxon>Neopterygii</taxon>
        <taxon>Teleostei</taxon>
        <taxon>Neoteleostei</taxon>
        <taxon>Acanthomorphata</taxon>
        <taxon>Eupercaria</taxon>
        <taxon>Perciformes</taxon>
        <taxon>Cottioidei</taxon>
        <taxon>Cottales</taxon>
        <taxon>Liparidae</taxon>
        <taxon>Liparis</taxon>
    </lineage>
</organism>
<keyword evidence="3" id="KW-1185">Reference proteome</keyword>
<proteinExistence type="predicted"/>